<dbReference type="PANTHER" id="PTHR30615:SF8">
    <property type="entry name" value="UPF0047 PROTEIN C4A8.02C"/>
    <property type="match status" value="1"/>
</dbReference>
<dbReference type="PANTHER" id="PTHR30615">
    <property type="entry name" value="UNCHARACTERIZED PROTEIN YJBQ-RELATED"/>
    <property type="match status" value="1"/>
</dbReference>
<dbReference type="InterPro" id="IPR001602">
    <property type="entry name" value="UPF0047_YjbQ-like"/>
</dbReference>
<dbReference type="EMBL" id="RCHS01002959">
    <property type="protein sequence ID" value="RMX44724.1"/>
    <property type="molecule type" value="Genomic_DNA"/>
</dbReference>
<evidence type="ECO:0000256" key="1">
    <source>
        <dbReference type="ARBA" id="ARBA00005534"/>
    </source>
</evidence>
<dbReference type="Pfam" id="PF01894">
    <property type="entry name" value="YjbQ"/>
    <property type="match status" value="1"/>
</dbReference>
<sequence length="193" mass="21542">MIQKIKMSRLPVFLLSVRDKFVAISRISFFGEIVLCNRAFSVSTRKNMAASGPTAWFQTLVNIKPKSRGVHIITDEIESIPELKKYKIGLAHLLLQHTSASICVNECWDSSVRKDMEMMLNRLVPESGPPYKHTIEGPDDMPGHVKTALVGPSVTLPITNGKLNLGTWQGIWLCEHRNHAGSRKIVVTLQGVQ</sequence>
<dbReference type="Proteomes" id="UP000275408">
    <property type="component" value="Unassembled WGS sequence"/>
</dbReference>
<accession>A0A3M6TU16</accession>
<name>A0A3M6TU16_POCDA</name>
<organism evidence="2 3">
    <name type="scientific">Pocillopora damicornis</name>
    <name type="common">Cauliflower coral</name>
    <name type="synonym">Millepora damicornis</name>
    <dbReference type="NCBI Taxonomy" id="46731"/>
    <lineage>
        <taxon>Eukaryota</taxon>
        <taxon>Metazoa</taxon>
        <taxon>Cnidaria</taxon>
        <taxon>Anthozoa</taxon>
        <taxon>Hexacorallia</taxon>
        <taxon>Scleractinia</taxon>
        <taxon>Astrocoeniina</taxon>
        <taxon>Pocilloporidae</taxon>
        <taxon>Pocillopora</taxon>
    </lineage>
</organism>
<dbReference type="Gene3D" id="2.60.120.460">
    <property type="entry name" value="YjbQ-like"/>
    <property type="match status" value="1"/>
</dbReference>
<dbReference type="OrthoDB" id="10255963at2759"/>
<evidence type="ECO:0000313" key="2">
    <source>
        <dbReference type="EMBL" id="RMX44724.1"/>
    </source>
</evidence>
<dbReference type="NCBIfam" id="TIGR00149">
    <property type="entry name" value="TIGR00149_YjbQ"/>
    <property type="match status" value="1"/>
</dbReference>
<keyword evidence="3" id="KW-1185">Reference proteome</keyword>
<protein>
    <recommendedName>
        <fullName evidence="4">Secondary thiamine-phosphate synthase enzyme</fullName>
    </recommendedName>
</protein>
<dbReference type="SUPFAM" id="SSF111038">
    <property type="entry name" value="YjbQ-like"/>
    <property type="match status" value="1"/>
</dbReference>
<reference evidence="2 3" key="1">
    <citation type="journal article" date="2018" name="Sci. Rep.">
        <title>Comparative analysis of the Pocillopora damicornis genome highlights role of immune system in coral evolution.</title>
        <authorList>
            <person name="Cunning R."/>
            <person name="Bay R.A."/>
            <person name="Gillette P."/>
            <person name="Baker A.C."/>
            <person name="Traylor-Knowles N."/>
        </authorList>
    </citation>
    <scope>NUCLEOTIDE SEQUENCE [LARGE SCALE GENOMIC DNA]</scope>
    <source>
        <strain evidence="2">RSMAS</strain>
        <tissue evidence="2">Whole animal</tissue>
    </source>
</reference>
<gene>
    <name evidence="2" type="ORF">pdam_00019150</name>
</gene>
<comment type="caution">
    <text evidence="2">The sequence shown here is derived from an EMBL/GenBank/DDBJ whole genome shotgun (WGS) entry which is preliminary data.</text>
</comment>
<dbReference type="AlphaFoldDB" id="A0A3M6TU16"/>
<comment type="similarity">
    <text evidence="1">Belongs to the UPF0047 family.</text>
</comment>
<evidence type="ECO:0000313" key="3">
    <source>
        <dbReference type="Proteomes" id="UP000275408"/>
    </source>
</evidence>
<evidence type="ECO:0008006" key="4">
    <source>
        <dbReference type="Google" id="ProtNLM"/>
    </source>
</evidence>
<dbReference type="InterPro" id="IPR035917">
    <property type="entry name" value="YjbQ-like_sf"/>
</dbReference>
<dbReference type="STRING" id="46731.A0A3M6TU16"/>
<dbReference type="PROSITE" id="PS01314">
    <property type="entry name" value="UPF0047"/>
    <property type="match status" value="1"/>
</dbReference>
<proteinExistence type="inferred from homology"/>